<evidence type="ECO:0000256" key="10">
    <source>
        <dbReference type="ARBA" id="ARBA00047937"/>
    </source>
</evidence>
<keyword evidence="9 12" id="KW-0030">Aminoacyl-tRNA synthetase</keyword>
<keyword evidence="4" id="KW-0963">Cytoplasm</keyword>
<evidence type="ECO:0000259" key="11">
    <source>
        <dbReference type="SMART" id="SM00836"/>
    </source>
</evidence>
<evidence type="ECO:0000256" key="8">
    <source>
        <dbReference type="ARBA" id="ARBA00022917"/>
    </source>
</evidence>
<dbReference type="EC" id="6.1.1.14" evidence="3"/>
<evidence type="ECO:0000256" key="4">
    <source>
        <dbReference type="ARBA" id="ARBA00022490"/>
    </source>
</evidence>
<comment type="subcellular location">
    <subcellularLocation>
        <location evidence="1">Cytoplasm</location>
    </subcellularLocation>
</comment>
<evidence type="ECO:0000256" key="7">
    <source>
        <dbReference type="ARBA" id="ARBA00022840"/>
    </source>
</evidence>
<evidence type="ECO:0000256" key="2">
    <source>
        <dbReference type="ARBA" id="ARBA00008226"/>
    </source>
</evidence>
<dbReference type="SUPFAM" id="SSF109604">
    <property type="entry name" value="HD-domain/PDEase-like"/>
    <property type="match status" value="1"/>
</dbReference>
<reference evidence="12" key="1">
    <citation type="submission" date="2018-06" db="EMBL/GenBank/DDBJ databases">
        <authorList>
            <person name="Zhirakovskaya E."/>
        </authorList>
    </citation>
    <scope>NUCLEOTIDE SEQUENCE</scope>
</reference>
<evidence type="ECO:0000256" key="9">
    <source>
        <dbReference type="ARBA" id="ARBA00023146"/>
    </source>
</evidence>
<dbReference type="NCBIfam" id="TIGR00211">
    <property type="entry name" value="glyS"/>
    <property type="match status" value="1"/>
</dbReference>
<dbReference type="InterPro" id="IPR006194">
    <property type="entry name" value="Gly-tRNA-synth_heterodimer"/>
</dbReference>
<evidence type="ECO:0000313" key="12">
    <source>
        <dbReference type="EMBL" id="VAW87802.1"/>
    </source>
</evidence>
<dbReference type="GO" id="GO:0004814">
    <property type="term" value="F:arginine-tRNA ligase activity"/>
    <property type="evidence" value="ECO:0007669"/>
    <property type="project" value="InterPro"/>
</dbReference>
<dbReference type="SMART" id="SM00836">
    <property type="entry name" value="DALR_1"/>
    <property type="match status" value="1"/>
</dbReference>
<dbReference type="InterPro" id="IPR015944">
    <property type="entry name" value="Gly-tRNA-synth_bsu"/>
</dbReference>
<feature type="domain" description="DALR anticodon binding" evidence="11">
    <location>
        <begin position="589"/>
        <end position="692"/>
    </location>
</feature>
<name>A0A3B0ZKC9_9ZZZZ</name>
<proteinExistence type="inferred from homology"/>
<dbReference type="PRINTS" id="PR01045">
    <property type="entry name" value="TRNASYNTHGB"/>
</dbReference>
<sequence length="695" mass="76541">MSDRRDFLFELGTEELPPKALRKLGEALERGVIEGLKKAVLDYTKIHWYASPRRLAVHITELVSAQADTIDERRGPAVTAAFDDEGLPTRAVQGFAKSCGVEVEALETLETKKGAWLVFRSAKKGKASRELMPAIIETALKQLPIPKRMRWGASSVEFVRPVHWLVMLLGEEVVDATLFDIKTGQTTRGHRFHHPATIYLAEPAAYAPLLESKGHVMADFTARREAVRTQVMEVAAGLGGKAVIDDVLLDEVTGMVEWPVALAGNFEARFLDVPQEALISAMKGHQKYFHMVNDAGELMPHFITVSNIASTNMDVVRAGNERVIRPRLSDAVFFWQQDRKQPLANLSVRLERVVFQKKLGTLKEKSSRVAALSAEIAAQLGGDRAQAQQAGELSKCDLMTEMVGEFPELQGIMGRYYATLDGAPADVAAALDEQYMPRFAGDELPQNVIAQSLAIADKLDTLMGIFAIGQPPTGDKDPFALRRAALGALRIIIEKSLPLNLQQLLKSAAAQYTSQGKVTVADEIVEQAFAFMMDRLRGYYVDKGISRDLFDAVLSRRPTEPCDFDLRLRAVEVFRKLPQAESLAAANKRISNILKKVEGDIPVAIDQALLTETSEQTLFKALSELSGVVTPLFEAGDYTAALTELASLQAAIDQFFDDVMVMADDEAIRNNRIALLNGLHGLFMRAADLSRLQLA</sequence>
<dbReference type="Pfam" id="PF02092">
    <property type="entry name" value="tRNA_synt_2f"/>
    <property type="match status" value="1"/>
</dbReference>
<dbReference type="GO" id="GO:0005829">
    <property type="term" value="C:cytosol"/>
    <property type="evidence" value="ECO:0007669"/>
    <property type="project" value="TreeGrafter"/>
</dbReference>
<dbReference type="AlphaFoldDB" id="A0A3B0ZKC9"/>
<comment type="similarity">
    <text evidence="2">Belongs to the class-II aminoacyl-tRNA synthetase family.</text>
</comment>
<protein>
    <recommendedName>
        <fullName evidence="3">glycine--tRNA ligase</fullName>
        <ecNumber evidence="3">6.1.1.14</ecNumber>
    </recommendedName>
</protein>
<keyword evidence="8" id="KW-0648">Protein biosynthesis</keyword>
<evidence type="ECO:0000256" key="5">
    <source>
        <dbReference type="ARBA" id="ARBA00022598"/>
    </source>
</evidence>
<keyword evidence="6" id="KW-0547">Nucleotide-binding</keyword>
<dbReference type="Gene3D" id="1.10.730.10">
    <property type="entry name" value="Isoleucyl-tRNA Synthetase, Domain 1"/>
    <property type="match status" value="1"/>
</dbReference>
<dbReference type="PROSITE" id="PS50861">
    <property type="entry name" value="AA_TRNA_LIGASE_II_GLYAB"/>
    <property type="match status" value="1"/>
</dbReference>
<dbReference type="Pfam" id="PF05746">
    <property type="entry name" value="DALR_1"/>
    <property type="match status" value="1"/>
</dbReference>
<accession>A0A3B0ZKC9</accession>
<gene>
    <name evidence="12" type="ORF">MNBD_GAMMA17-539</name>
</gene>
<dbReference type="PANTHER" id="PTHR30075">
    <property type="entry name" value="GLYCYL-TRNA SYNTHETASE"/>
    <property type="match status" value="1"/>
</dbReference>
<dbReference type="InterPro" id="IPR008909">
    <property type="entry name" value="DALR_anticod-bd"/>
</dbReference>
<evidence type="ECO:0000256" key="6">
    <source>
        <dbReference type="ARBA" id="ARBA00022741"/>
    </source>
</evidence>
<comment type="catalytic activity">
    <reaction evidence="10">
        <text>tRNA(Gly) + glycine + ATP = glycyl-tRNA(Gly) + AMP + diphosphate</text>
        <dbReference type="Rhea" id="RHEA:16013"/>
        <dbReference type="Rhea" id="RHEA-COMP:9664"/>
        <dbReference type="Rhea" id="RHEA-COMP:9683"/>
        <dbReference type="ChEBI" id="CHEBI:30616"/>
        <dbReference type="ChEBI" id="CHEBI:33019"/>
        <dbReference type="ChEBI" id="CHEBI:57305"/>
        <dbReference type="ChEBI" id="CHEBI:78442"/>
        <dbReference type="ChEBI" id="CHEBI:78522"/>
        <dbReference type="ChEBI" id="CHEBI:456215"/>
        <dbReference type="EC" id="6.1.1.14"/>
    </reaction>
</comment>
<dbReference type="PANTHER" id="PTHR30075:SF2">
    <property type="entry name" value="GLYCINE--TRNA LIGASE, CHLOROPLASTIC_MITOCHONDRIAL 2"/>
    <property type="match status" value="1"/>
</dbReference>
<dbReference type="GO" id="GO:0004820">
    <property type="term" value="F:glycine-tRNA ligase activity"/>
    <property type="evidence" value="ECO:0007669"/>
    <property type="project" value="UniProtKB-EC"/>
</dbReference>
<dbReference type="HAMAP" id="MF_00255">
    <property type="entry name" value="Gly_tRNA_synth_beta"/>
    <property type="match status" value="1"/>
</dbReference>
<dbReference type="InterPro" id="IPR009080">
    <property type="entry name" value="tRNAsynth_Ia_anticodon-bd"/>
</dbReference>
<dbReference type="GO" id="GO:0006426">
    <property type="term" value="P:glycyl-tRNA aminoacylation"/>
    <property type="evidence" value="ECO:0007669"/>
    <property type="project" value="InterPro"/>
</dbReference>
<dbReference type="SUPFAM" id="SSF47323">
    <property type="entry name" value="Anticodon-binding domain of a subclass of class I aminoacyl-tRNA synthetases"/>
    <property type="match status" value="1"/>
</dbReference>
<evidence type="ECO:0000256" key="3">
    <source>
        <dbReference type="ARBA" id="ARBA00012829"/>
    </source>
</evidence>
<dbReference type="EMBL" id="UOFQ01000077">
    <property type="protein sequence ID" value="VAW87802.1"/>
    <property type="molecule type" value="Genomic_DNA"/>
</dbReference>
<evidence type="ECO:0000256" key="1">
    <source>
        <dbReference type="ARBA" id="ARBA00004496"/>
    </source>
</evidence>
<dbReference type="GO" id="GO:0005524">
    <property type="term" value="F:ATP binding"/>
    <property type="evidence" value="ECO:0007669"/>
    <property type="project" value="UniProtKB-KW"/>
</dbReference>
<keyword evidence="7" id="KW-0067">ATP-binding</keyword>
<keyword evidence="5 12" id="KW-0436">Ligase</keyword>
<dbReference type="GO" id="GO:0006420">
    <property type="term" value="P:arginyl-tRNA aminoacylation"/>
    <property type="evidence" value="ECO:0007669"/>
    <property type="project" value="InterPro"/>
</dbReference>
<organism evidence="12">
    <name type="scientific">hydrothermal vent metagenome</name>
    <dbReference type="NCBI Taxonomy" id="652676"/>
    <lineage>
        <taxon>unclassified sequences</taxon>
        <taxon>metagenomes</taxon>
        <taxon>ecological metagenomes</taxon>
    </lineage>
</organism>